<evidence type="ECO:0000313" key="1">
    <source>
        <dbReference type="EMBL" id="KAA0190503.1"/>
    </source>
</evidence>
<reference evidence="1" key="1">
    <citation type="submission" date="2019-05" db="EMBL/GenBank/DDBJ databases">
        <title>Annotation for the trematode Fasciolopsis buski.</title>
        <authorList>
            <person name="Choi Y.-J."/>
        </authorList>
    </citation>
    <scope>NUCLEOTIDE SEQUENCE</scope>
    <source>
        <strain evidence="1">HT</strain>
        <tissue evidence="1">Whole worm</tissue>
    </source>
</reference>
<evidence type="ECO:0000313" key="2">
    <source>
        <dbReference type="Proteomes" id="UP000728185"/>
    </source>
</evidence>
<dbReference type="EMBL" id="LUCM01007005">
    <property type="protein sequence ID" value="KAA0190503.1"/>
    <property type="molecule type" value="Genomic_DNA"/>
</dbReference>
<name>A0A8E0VIQ0_9TREM</name>
<dbReference type="OrthoDB" id="422362at2759"/>
<comment type="caution">
    <text evidence="1">The sequence shown here is derived from an EMBL/GenBank/DDBJ whole genome shotgun (WGS) entry which is preliminary data.</text>
</comment>
<accession>A0A8E0VIQ0</accession>
<gene>
    <name evidence="1" type="ORF">FBUS_11142</name>
</gene>
<keyword evidence="2" id="KW-1185">Reference proteome</keyword>
<organism evidence="1 2">
    <name type="scientific">Fasciolopsis buskii</name>
    <dbReference type="NCBI Taxonomy" id="27845"/>
    <lineage>
        <taxon>Eukaryota</taxon>
        <taxon>Metazoa</taxon>
        <taxon>Spiralia</taxon>
        <taxon>Lophotrochozoa</taxon>
        <taxon>Platyhelminthes</taxon>
        <taxon>Trematoda</taxon>
        <taxon>Digenea</taxon>
        <taxon>Plagiorchiida</taxon>
        <taxon>Echinostomata</taxon>
        <taxon>Echinostomatoidea</taxon>
        <taxon>Fasciolidae</taxon>
        <taxon>Fasciolopsis</taxon>
    </lineage>
</organism>
<dbReference type="AlphaFoldDB" id="A0A8E0VIQ0"/>
<proteinExistence type="predicted"/>
<dbReference type="Proteomes" id="UP000728185">
    <property type="component" value="Unassembled WGS sequence"/>
</dbReference>
<sequence length="127" mass="14504">MIVRYFHIPVHCPFFRCPAAFHTGDLCTPAGSVEVSLSHIVCPRHYDKTLNETNHFKTQHPNWCFHCYSTVAEKVSVPECKRRTLFVKPVQLRITKPVCNLRSELGPAISLLVYLVGKCHILACRNN</sequence>
<protein>
    <submittedName>
        <fullName evidence="1">Putative set domain protein</fullName>
    </submittedName>
</protein>